<feature type="compositionally biased region" description="Low complexity" evidence="1">
    <location>
        <begin position="179"/>
        <end position="189"/>
    </location>
</feature>
<reference evidence="3 4" key="1">
    <citation type="journal article" date="2018" name="Genome Announc.">
        <title>Draft Genome Sequence of "Candidatus Phycosocius bacilliformis," an Alphaproteobacterial Ectosymbiont of the Hydrocarbon-Producing Green Alga Botryococcus braunii.</title>
        <authorList>
            <person name="Tanabe Y."/>
            <person name="Yamaguchi H."/>
            <person name="Watanabe M.M."/>
        </authorList>
    </citation>
    <scope>NUCLEOTIDE SEQUENCE [LARGE SCALE GENOMIC DNA]</scope>
    <source>
        <strain evidence="3 4">BOTRYCO-2</strain>
    </source>
</reference>
<feature type="region of interest" description="Disordered" evidence="1">
    <location>
        <begin position="409"/>
        <end position="452"/>
    </location>
</feature>
<feature type="region of interest" description="Disordered" evidence="1">
    <location>
        <begin position="1"/>
        <end position="87"/>
    </location>
</feature>
<dbReference type="OrthoDB" id="8480612at2"/>
<organism evidence="3 4">
    <name type="scientific">Candidatus Phycosocius bacilliformis</name>
    <dbReference type="NCBI Taxonomy" id="1445552"/>
    <lineage>
        <taxon>Bacteria</taxon>
        <taxon>Pseudomonadati</taxon>
        <taxon>Pseudomonadota</taxon>
        <taxon>Alphaproteobacteria</taxon>
        <taxon>Caulobacterales</taxon>
        <taxon>Caulobacterales incertae sedis</taxon>
        <taxon>Candidatus Phycosocius</taxon>
    </lineage>
</organism>
<feature type="region of interest" description="Disordered" evidence="1">
    <location>
        <begin position="162"/>
        <end position="192"/>
    </location>
</feature>
<keyword evidence="4" id="KW-1185">Reference proteome</keyword>
<keyword evidence="2" id="KW-0812">Transmembrane</keyword>
<feature type="compositionally biased region" description="Polar residues" evidence="1">
    <location>
        <begin position="437"/>
        <end position="452"/>
    </location>
</feature>
<evidence type="ECO:0000313" key="4">
    <source>
        <dbReference type="Proteomes" id="UP000245086"/>
    </source>
</evidence>
<dbReference type="RefSeq" id="WP_108983468.1">
    <property type="nucleotide sequence ID" value="NZ_BFBR01000001.1"/>
</dbReference>
<evidence type="ECO:0000256" key="2">
    <source>
        <dbReference type="SAM" id="Phobius"/>
    </source>
</evidence>
<dbReference type="AlphaFoldDB" id="A0A2P2E6C1"/>
<dbReference type="EMBL" id="BFBR01000001">
    <property type="protein sequence ID" value="GBF56597.1"/>
    <property type="molecule type" value="Genomic_DNA"/>
</dbReference>
<feature type="compositionally biased region" description="Pro residues" evidence="1">
    <location>
        <begin position="169"/>
        <end position="178"/>
    </location>
</feature>
<sequence>MANKKLSTDPNPADVSPPSGASDPVAAADTDKVVPEQAAGILREETQAPRPISDPFLDAQLRATGKAAASETASSWPPANTGPATTPAPRGGVGLFTVLIMSVLATGGGAVLALTALSQPALLKAVGLSTLAPQPAAQAGGVTTALGDVAARLKALEGRVSQLEARTNPSPPTGPGATPPSATTPDTGDLGAELKGVAGRVTAIETRLAALDPTGAGGAVIAGLQSDIASLKALVQGLQSQAAQAPAPGVTFAVINLVEAASRPGPFWPEFETVRAAMPGTAEVAALEEFARKGVPTRVLLQERFAALGPAIEAADREALKQSGFWGWLKSFFSGLVRVEQVASVTGTSPQSSLLRAKLKLDQGDLSAAIEEVKAISPAPAVVSDWLVGAQGRLELEARVAALRGAVERGGRGGTVSPAPTPSSPVGIIPASPPANRATTGTAPQSGQGTLP</sequence>
<feature type="transmembrane region" description="Helical" evidence="2">
    <location>
        <begin position="93"/>
        <end position="114"/>
    </location>
</feature>
<proteinExistence type="predicted"/>
<dbReference type="Proteomes" id="UP000245086">
    <property type="component" value="Unassembled WGS sequence"/>
</dbReference>
<evidence type="ECO:0000313" key="3">
    <source>
        <dbReference type="EMBL" id="GBF56597.1"/>
    </source>
</evidence>
<accession>A0A2P2E6C1</accession>
<evidence type="ECO:0000256" key="1">
    <source>
        <dbReference type="SAM" id="MobiDB-lite"/>
    </source>
</evidence>
<feature type="compositionally biased region" description="Low complexity" evidence="1">
    <location>
        <begin position="77"/>
        <end position="87"/>
    </location>
</feature>
<comment type="caution">
    <text evidence="3">The sequence shown here is derived from an EMBL/GenBank/DDBJ whole genome shotgun (WGS) entry which is preliminary data.</text>
</comment>
<gene>
    <name evidence="3" type="ORF">PbB2_00254</name>
</gene>
<keyword evidence="2" id="KW-1133">Transmembrane helix</keyword>
<evidence type="ECO:0008006" key="5">
    <source>
        <dbReference type="Google" id="ProtNLM"/>
    </source>
</evidence>
<keyword evidence="2" id="KW-0472">Membrane</keyword>
<name>A0A2P2E6C1_9PROT</name>
<protein>
    <recommendedName>
        <fullName evidence="5">Mitochondrial inner membrane protein</fullName>
    </recommendedName>
</protein>